<name>A0ABD2WCK7_9HYME</name>
<proteinExistence type="predicted"/>
<sequence length="392" mass="45965">MFESSRTVSSSSSQDNYFVGLGASFHFWVDQPIEREHKERICRRAAIAAACHIEAKEDSKWEDFSAKLAFEIYSAIKDEEITANQLFSVRVDKFAHNVVFTEPPRRFYESVFALVYVEIESRRYRIFYGLYLNFHFHRSDSIDYDVPKEKLILTPPPNFSEIVRQMRTTVFIETQVMIDIMEERFQSLIAARGYKVKVQLSVHIKLNLPYDYPIHLDDKDIVAQRFALIVGMFLEYMIPITETLKDLSLHSAWKFFLLLRSLNYSTCVNEGKRVNFHYESDMNGRSFSSRVTLPLIRRDFSITTNNKIYPLKLQLGSSFTPFAIPKTEDVLLAEQELDAPPQQFRDVVNEIKYQSFRFNSLKINVKKLSSVVDEKCRCKYNTRILRKLLLNL</sequence>
<evidence type="ECO:0000313" key="2">
    <source>
        <dbReference type="Proteomes" id="UP001627154"/>
    </source>
</evidence>
<gene>
    <name evidence="1" type="ORF">TKK_015008</name>
</gene>
<dbReference type="Proteomes" id="UP001627154">
    <property type="component" value="Unassembled WGS sequence"/>
</dbReference>
<keyword evidence="2" id="KW-1185">Reference proteome</keyword>
<comment type="caution">
    <text evidence="1">The sequence shown here is derived from an EMBL/GenBank/DDBJ whole genome shotgun (WGS) entry which is preliminary data.</text>
</comment>
<accession>A0ABD2WCK7</accession>
<dbReference type="AlphaFoldDB" id="A0ABD2WCK7"/>
<evidence type="ECO:0000313" key="1">
    <source>
        <dbReference type="EMBL" id="KAL3390207.1"/>
    </source>
</evidence>
<reference evidence="1 2" key="1">
    <citation type="journal article" date="2024" name="bioRxiv">
        <title>A reference genome for Trichogramma kaykai: A tiny desert-dwelling parasitoid wasp with competing sex-ratio distorters.</title>
        <authorList>
            <person name="Culotta J."/>
            <person name="Lindsey A.R."/>
        </authorList>
    </citation>
    <scope>NUCLEOTIDE SEQUENCE [LARGE SCALE GENOMIC DNA]</scope>
    <source>
        <strain evidence="1 2">KSX58</strain>
    </source>
</reference>
<protein>
    <submittedName>
        <fullName evidence="1">Uncharacterized protein</fullName>
    </submittedName>
</protein>
<organism evidence="1 2">
    <name type="scientific">Trichogramma kaykai</name>
    <dbReference type="NCBI Taxonomy" id="54128"/>
    <lineage>
        <taxon>Eukaryota</taxon>
        <taxon>Metazoa</taxon>
        <taxon>Ecdysozoa</taxon>
        <taxon>Arthropoda</taxon>
        <taxon>Hexapoda</taxon>
        <taxon>Insecta</taxon>
        <taxon>Pterygota</taxon>
        <taxon>Neoptera</taxon>
        <taxon>Endopterygota</taxon>
        <taxon>Hymenoptera</taxon>
        <taxon>Apocrita</taxon>
        <taxon>Proctotrupomorpha</taxon>
        <taxon>Chalcidoidea</taxon>
        <taxon>Trichogrammatidae</taxon>
        <taxon>Trichogramma</taxon>
    </lineage>
</organism>
<dbReference type="EMBL" id="JBJJXI010000121">
    <property type="protein sequence ID" value="KAL3390207.1"/>
    <property type="molecule type" value="Genomic_DNA"/>
</dbReference>